<dbReference type="Gene3D" id="1.10.3210.10">
    <property type="entry name" value="Hypothetical protein af1432"/>
    <property type="match status" value="1"/>
</dbReference>
<evidence type="ECO:0000259" key="2">
    <source>
        <dbReference type="Pfam" id="PF01966"/>
    </source>
</evidence>
<evidence type="ECO:0000313" key="5">
    <source>
        <dbReference type="EMBL" id="NNF06943.1"/>
    </source>
</evidence>
<dbReference type="AlphaFoldDB" id="A0A7Y2EF62"/>
<keyword evidence="1" id="KW-0472">Membrane</keyword>
<feature type="transmembrane region" description="Helical" evidence="1">
    <location>
        <begin position="466"/>
        <end position="487"/>
    </location>
</feature>
<evidence type="ECO:0000313" key="6">
    <source>
        <dbReference type="Proteomes" id="UP000547674"/>
    </source>
</evidence>
<dbReference type="Pfam" id="PF01966">
    <property type="entry name" value="HD"/>
    <property type="match status" value="1"/>
</dbReference>
<dbReference type="CDD" id="cd00077">
    <property type="entry name" value="HDc"/>
    <property type="match status" value="1"/>
</dbReference>
<evidence type="ECO:0000259" key="3">
    <source>
        <dbReference type="Pfam" id="PF07697"/>
    </source>
</evidence>
<proteinExistence type="predicted"/>
<evidence type="ECO:0000259" key="4">
    <source>
        <dbReference type="Pfam" id="PF07698"/>
    </source>
</evidence>
<feature type="domain" description="HD" evidence="2">
    <location>
        <begin position="520"/>
        <end position="577"/>
    </location>
</feature>
<dbReference type="Pfam" id="PF07697">
    <property type="entry name" value="7TMR-HDED"/>
    <property type="match status" value="1"/>
</dbReference>
<dbReference type="InterPro" id="IPR011624">
    <property type="entry name" value="Metal-dep_PHydrolase_7TM_extra"/>
</dbReference>
<protein>
    <submittedName>
        <fullName evidence="5">HDIG domain-containing protein</fullName>
    </submittedName>
</protein>
<dbReference type="InterPro" id="IPR011621">
    <property type="entry name" value="Metal-dep_PHydrolase_7TM_intra"/>
</dbReference>
<dbReference type="InterPro" id="IPR006675">
    <property type="entry name" value="HDIG_dom"/>
</dbReference>
<dbReference type="PANTHER" id="PTHR36442:SF1">
    <property type="entry name" value="CYCLIC-DI-AMP PHOSPHODIESTERASE PGPH"/>
    <property type="match status" value="1"/>
</dbReference>
<comment type="caution">
    <text evidence="5">The sequence shown here is derived from an EMBL/GenBank/DDBJ whole genome shotgun (WGS) entry which is preliminary data.</text>
</comment>
<reference evidence="5 6" key="1">
    <citation type="submission" date="2020-03" db="EMBL/GenBank/DDBJ databases">
        <title>Metabolic flexibility allows generalist bacteria to become dominant in a frequently disturbed ecosystem.</title>
        <authorList>
            <person name="Chen Y.-J."/>
            <person name="Leung P.M."/>
            <person name="Bay S.K."/>
            <person name="Hugenholtz P."/>
            <person name="Kessler A.J."/>
            <person name="Shelley G."/>
            <person name="Waite D.W."/>
            <person name="Cook P.L."/>
            <person name="Greening C."/>
        </authorList>
    </citation>
    <scope>NUCLEOTIDE SEQUENCE [LARGE SCALE GENOMIC DNA]</scope>
    <source>
        <strain evidence="5">SS_bin_28</strain>
    </source>
</reference>
<gene>
    <name evidence="5" type="ORF">HKN21_09300</name>
</gene>
<feature type="transmembrane region" description="Helical" evidence="1">
    <location>
        <begin position="339"/>
        <end position="359"/>
    </location>
</feature>
<feature type="non-terminal residue" evidence="5">
    <location>
        <position position="596"/>
    </location>
</feature>
<dbReference type="Pfam" id="PF07698">
    <property type="entry name" value="7TM-7TMR_HD"/>
    <property type="match status" value="1"/>
</dbReference>
<feature type="transmembrane region" description="Helical" evidence="1">
    <location>
        <begin position="309"/>
        <end position="327"/>
    </location>
</feature>
<dbReference type="NCBIfam" id="TIGR00277">
    <property type="entry name" value="HDIG"/>
    <property type="match status" value="1"/>
</dbReference>
<keyword evidence="1" id="KW-0812">Transmembrane</keyword>
<keyword evidence="1" id="KW-1133">Transmembrane helix</keyword>
<feature type="domain" description="Metal-dependent phosphohydrolase 7TM intracellular" evidence="4">
    <location>
        <begin position="308"/>
        <end position="495"/>
    </location>
</feature>
<feature type="transmembrane region" description="Helical" evidence="1">
    <location>
        <begin position="435"/>
        <end position="454"/>
    </location>
</feature>
<sequence length="596" mass="65327">MASFLQRLIPFRKRRRVRLAHEIPALSPRQRWMWRGGLGLAIFLATIFLFPLRVSIEPPEYLVGSISSEEIIAPFEFEVKKSQAEFEREQAVAAEGVKSIFTRDDQGIPVSRILAQLERSRRDPWLMSRMQDSLEVRFSRDLQTSLALPDTGRILVQALGESLSQIRTTGFLDAQDAQLLEQQGTVMLREGASQREVGASDLYDRNRVQALGERRGSELYGELGKQVLSELLDVFSSPNVFFDPAATNEARELAREQVNPVRGQVQRGERIIDSNVRITQEHAATLAALEEALRARAAGGGARSWIGPILGRMVLVSAFLILLAVFLRGTQREVWDNFSLLTLLGLISLITLGFAAAIVRTPDLSPFLIPSAFAGILVALLLNDIVALATVVWLTALISTVTGWGLPVALVGLVGGATAVFSVHGVKHRIGVYRSMLWIALANMAVVLGLRLIGGSGRSAGLLTELAWSMGSAGLFTALAMLSLPVFERSFDLATDISLLELSDLNRSIFKRMMIEANGTYHHSMVIGSLAEAAAEAVGANPLLARVGAYYHDIGKIAKSNYFGENLRRGSKNPHERLTPTMSSLILESHVREGLE</sequence>
<evidence type="ECO:0000256" key="1">
    <source>
        <dbReference type="SAM" id="Phobius"/>
    </source>
</evidence>
<accession>A0A7Y2EF62</accession>
<dbReference type="EMBL" id="JABDJR010000368">
    <property type="protein sequence ID" value="NNF06943.1"/>
    <property type="molecule type" value="Genomic_DNA"/>
</dbReference>
<name>A0A7Y2EF62_UNCEI</name>
<dbReference type="InterPro" id="IPR052722">
    <property type="entry name" value="PgpH_phosphodiesterase"/>
</dbReference>
<feature type="domain" description="Metal-dependent phosphohydrolase 7TM extracellular" evidence="3">
    <location>
        <begin position="63"/>
        <end position="289"/>
    </location>
</feature>
<dbReference type="InterPro" id="IPR006674">
    <property type="entry name" value="HD_domain"/>
</dbReference>
<dbReference type="SUPFAM" id="SSF109604">
    <property type="entry name" value="HD-domain/PDEase-like"/>
    <property type="match status" value="1"/>
</dbReference>
<feature type="transmembrane region" description="Helical" evidence="1">
    <location>
        <begin position="404"/>
        <end position="423"/>
    </location>
</feature>
<dbReference type="InterPro" id="IPR003607">
    <property type="entry name" value="HD/PDEase_dom"/>
</dbReference>
<dbReference type="PANTHER" id="PTHR36442">
    <property type="entry name" value="CYCLIC-DI-AMP PHOSPHODIESTERASE PGPH"/>
    <property type="match status" value="1"/>
</dbReference>
<dbReference type="Proteomes" id="UP000547674">
    <property type="component" value="Unassembled WGS sequence"/>
</dbReference>
<feature type="transmembrane region" description="Helical" evidence="1">
    <location>
        <begin position="371"/>
        <end position="398"/>
    </location>
</feature>
<organism evidence="5 6">
    <name type="scientific">Eiseniibacteriota bacterium</name>
    <dbReference type="NCBI Taxonomy" id="2212470"/>
    <lineage>
        <taxon>Bacteria</taxon>
        <taxon>Candidatus Eiseniibacteriota</taxon>
    </lineage>
</organism>